<evidence type="ECO:0000313" key="2">
    <source>
        <dbReference type="EMBL" id="VEL24821.1"/>
    </source>
</evidence>
<dbReference type="AlphaFoldDB" id="A0A448X0C9"/>
<dbReference type="EMBL" id="CAAALY010069866">
    <property type="protein sequence ID" value="VEL24821.1"/>
    <property type="molecule type" value="Genomic_DNA"/>
</dbReference>
<protein>
    <submittedName>
        <fullName evidence="2">Uncharacterized protein</fullName>
    </submittedName>
</protein>
<keyword evidence="3" id="KW-1185">Reference proteome</keyword>
<name>A0A448X0C9_9PLAT</name>
<feature type="region of interest" description="Disordered" evidence="1">
    <location>
        <begin position="108"/>
        <end position="174"/>
    </location>
</feature>
<organism evidence="2 3">
    <name type="scientific">Protopolystoma xenopodis</name>
    <dbReference type="NCBI Taxonomy" id="117903"/>
    <lineage>
        <taxon>Eukaryota</taxon>
        <taxon>Metazoa</taxon>
        <taxon>Spiralia</taxon>
        <taxon>Lophotrochozoa</taxon>
        <taxon>Platyhelminthes</taxon>
        <taxon>Monogenea</taxon>
        <taxon>Polyopisthocotylea</taxon>
        <taxon>Polystomatidea</taxon>
        <taxon>Polystomatidae</taxon>
        <taxon>Protopolystoma</taxon>
    </lineage>
</organism>
<dbReference type="Proteomes" id="UP000784294">
    <property type="component" value="Unassembled WGS sequence"/>
</dbReference>
<accession>A0A448X0C9</accession>
<evidence type="ECO:0000313" key="3">
    <source>
        <dbReference type="Proteomes" id="UP000784294"/>
    </source>
</evidence>
<gene>
    <name evidence="2" type="ORF">PXEA_LOCUS18261</name>
</gene>
<evidence type="ECO:0000256" key="1">
    <source>
        <dbReference type="SAM" id="MobiDB-lite"/>
    </source>
</evidence>
<reference evidence="2" key="1">
    <citation type="submission" date="2018-11" db="EMBL/GenBank/DDBJ databases">
        <authorList>
            <consortium name="Pathogen Informatics"/>
        </authorList>
    </citation>
    <scope>NUCLEOTIDE SEQUENCE</scope>
</reference>
<feature type="region of interest" description="Disordered" evidence="1">
    <location>
        <begin position="46"/>
        <end position="89"/>
    </location>
</feature>
<feature type="compositionally biased region" description="Polar residues" evidence="1">
    <location>
        <begin position="150"/>
        <end position="162"/>
    </location>
</feature>
<proteinExistence type="predicted"/>
<comment type="caution">
    <text evidence="2">The sequence shown here is derived from an EMBL/GenBank/DDBJ whole genome shotgun (WGS) entry which is preliminary data.</text>
</comment>
<sequence>MLPFSPSSDTSASSSTGAFLLGQLGESSLSESTSEPGISHGLGIFEHATEPMGPLPLGSPETTAALAALCTDAPGPHSSSSSGTGLPVDWPEEEEEKYTTMLHLLQEQQQQIQNQQDIPGGDETAPSGAGLFEQRSMTSGGFIGRGDKSLSPTLPLQDQSQHPRFPGTSEDSTKIEGIEEAGRLAEIAGCREILVSNNIKLLEI</sequence>